<feature type="signal peptide" evidence="2">
    <location>
        <begin position="1"/>
        <end position="24"/>
    </location>
</feature>
<evidence type="ECO:0000256" key="1">
    <source>
        <dbReference type="SAM" id="MobiDB-lite"/>
    </source>
</evidence>
<keyword evidence="4" id="KW-1185">Reference proteome</keyword>
<protein>
    <submittedName>
        <fullName evidence="3">Uncharacterized protein</fullName>
    </submittedName>
</protein>
<name>A0ABU3QHG9_9ACTN</name>
<proteinExistence type="predicted"/>
<dbReference type="EMBL" id="JAWCTQ010000006">
    <property type="protein sequence ID" value="MDT9681832.1"/>
    <property type="molecule type" value="Genomic_DNA"/>
</dbReference>
<sequence length="195" mass="18998">MNLRMIGLGAVVAAATLLPVAATAGPAGGPEPPARVAVDDGRAPASDPAATGAVHGISASGRKSAAAVLLAETDGPSYGGAGGLVARCGPTLVSPEGIEAQTCVLVDGAGVWARTYHRNAGGAELRAALSLMGPDGRTVRTHCAVPAGGEPATCETPRGSGTGGIGDHTAVAEFSSGEAPESPLLLRAGSNHPQR</sequence>
<feature type="chain" id="PRO_5046236181" evidence="2">
    <location>
        <begin position="25"/>
        <end position="195"/>
    </location>
</feature>
<evidence type="ECO:0000256" key="2">
    <source>
        <dbReference type="SAM" id="SignalP"/>
    </source>
</evidence>
<gene>
    <name evidence="3" type="ORF">RND61_07055</name>
</gene>
<reference evidence="3 4" key="1">
    <citation type="submission" date="2023-09" db="EMBL/GenBank/DDBJ databases">
        <title>Streptomyces sp. nov.: A antagonism against Alternaria gaisen Producing Streptochlin, Isolated from Tamarix root soil.</title>
        <authorList>
            <person name="Chen Y."/>
        </authorList>
    </citation>
    <scope>NUCLEOTIDE SEQUENCE [LARGE SCALE GENOMIC DNA]</scope>
    <source>
        <strain evidence="3 4">TRM76323</strain>
    </source>
</reference>
<feature type="region of interest" description="Disordered" evidence="1">
    <location>
        <begin position="149"/>
        <end position="195"/>
    </location>
</feature>
<keyword evidence="2" id="KW-0732">Signal</keyword>
<comment type="caution">
    <text evidence="3">The sequence shown here is derived from an EMBL/GenBank/DDBJ whole genome shotgun (WGS) entry which is preliminary data.</text>
</comment>
<dbReference type="Proteomes" id="UP001250181">
    <property type="component" value="Unassembled WGS sequence"/>
</dbReference>
<evidence type="ECO:0000313" key="3">
    <source>
        <dbReference type="EMBL" id="MDT9681832.1"/>
    </source>
</evidence>
<organism evidence="3 4">
    <name type="scientific">Streptomyces tamarix</name>
    <dbReference type="NCBI Taxonomy" id="3078565"/>
    <lineage>
        <taxon>Bacteria</taxon>
        <taxon>Bacillati</taxon>
        <taxon>Actinomycetota</taxon>
        <taxon>Actinomycetes</taxon>
        <taxon>Kitasatosporales</taxon>
        <taxon>Streptomycetaceae</taxon>
        <taxon>Streptomyces</taxon>
    </lineage>
</organism>
<dbReference type="RefSeq" id="WP_315876917.1">
    <property type="nucleotide sequence ID" value="NZ_JAWCTQ010000006.1"/>
</dbReference>
<accession>A0ABU3QHG9</accession>
<evidence type="ECO:0000313" key="4">
    <source>
        <dbReference type="Proteomes" id="UP001250181"/>
    </source>
</evidence>